<dbReference type="PANTHER" id="PTHR21621:SF0">
    <property type="entry name" value="BETA-CITRYLGLUTAMATE SYNTHASE B-RELATED"/>
    <property type="match status" value="1"/>
</dbReference>
<dbReference type="AlphaFoldDB" id="A0A8J3ILZ9"/>
<dbReference type="EMBL" id="BNJK01000001">
    <property type="protein sequence ID" value="GHO96986.1"/>
    <property type="molecule type" value="Genomic_DNA"/>
</dbReference>
<accession>A0A8J3ILZ9</accession>
<comment type="caution">
    <text evidence="1">The sequence shown here is derived from an EMBL/GenBank/DDBJ whole genome shotgun (WGS) entry which is preliminary data.</text>
</comment>
<dbReference type="Gene3D" id="3.30.470.20">
    <property type="entry name" value="ATP-grasp fold, B domain"/>
    <property type="match status" value="1"/>
</dbReference>
<evidence type="ECO:0000313" key="1">
    <source>
        <dbReference type="EMBL" id="GHO96986.1"/>
    </source>
</evidence>
<organism evidence="1 2">
    <name type="scientific">Reticulibacter mediterranei</name>
    <dbReference type="NCBI Taxonomy" id="2778369"/>
    <lineage>
        <taxon>Bacteria</taxon>
        <taxon>Bacillati</taxon>
        <taxon>Chloroflexota</taxon>
        <taxon>Ktedonobacteria</taxon>
        <taxon>Ktedonobacterales</taxon>
        <taxon>Reticulibacteraceae</taxon>
        <taxon>Reticulibacter</taxon>
    </lineage>
</organism>
<dbReference type="GO" id="GO:0009432">
    <property type="term" value="P:SOS response"/>
    <property type="evidence" value="ECO:0007669"/>
    <property type="project" value="TreeGrafter"/>
</dbReference>
<dbReference type="GO" id="GO:0005737">
    <property type="term" value="C:cytoplasm"/>
    <property type="evidence" value="ECO:0007669"/>
    <property type="project" value="TreeGrafter"/>
</dbReference>
<sequence length="368" mass="41556">MILFQEALSRLGLPSAQLVSYQQIISGEVTLAEQLTPTTIVRIESPGKSIETEHDLLRLGADEPDPEGERYERLSPSTLIYEKGRLLASRQWYLGLSAILRQIASSVPAERMMNRPDEILLMFDKRRCHALLAQHDIAVPQALPPVYSYDELMAALQERGWSRAFLKLAHGSSASGTIAYRYSGKRHQAFTTVDVVEQAGELRLYNTRRIRKLESQHEIARLVDALCHHRLHVEYWIPKAAFANRIFDMRVVMIGGEPMHTVARMSQSPMTNLHLLNQRGDLAAILDRIGPERWQEALTTCKRAASLFASLYIGVDLLFSSDYRYHAILELNAFGDLLPGLLYQGQDTYSAEILTALEGRKVCSTLTH</sequence>
<dbReference type="SUPFAM" id="SSF56059">
    <property type="entry name" value="Glutathione synthetase ATP-binding domain-like"/>
    <property type="match status" value="1"/>
</dbReference>
<protein>
    <recommendedName>
        <fullName evidence="3">ATP-grasp domain-containing protein</fullName>
    </recommendedName>
</protein>
<name>A0A8J3ILZ9_9CHLR</name>
<keyword evidence="2" id="KW-1185">Reference proteome</keyword>
<reference evidence="1" key="1">
    <citation type="submission" date="2020-10" db="EMBL/GenBank/DDBJ databases">
        <title>Taxonomic study of unclassified bacteria belonging to the class Ktedonobacteria.</title>
        <authorList>
            <person name="Yabe S."/>
            <person name="Wang C.M."/>
            <person name="Zheng Y."/>
            <person name="Sakai Y."/>
            <person name="Cavaletti L."/>
            <person name="Monciardini P."/>
            <person name="Donadio S."/>
        </authorList>
    </citation>
    <scope>NUCLEOTIDE SEQUENCE</scope>
    <source>
        <strain evidence="1">ID150040</strain>
    </source>
</reference>
<evidence type="ECO:0008006" key="3">
    <source>
        <dbReference type="Google" id="ProtNLM"/>
    </source>
</evidence>
<proteinExistence type="predicted"/>
<dbReference type="PANTHER" id="PTHR21621">
    <property type="entry name" value="RIBOSOMAL PROTEIN S6 MODIFICATION PROTEIN"/>
    <property type="match status" value="1"/>
</dbReference>
<dbReference type="InterPro" id="IPR047778">
    <property type="entry name" value="STM4014-like"/>
</dbReference>
<gene>
    <name evidence="1" type="ORF">KSF_070340</name>
</gene>
<evidence type="ECO:0000313" key="2">
    <source>
        <dbReference type="Proteomes" id="UP000597444"/>
    </source>
</evidence>
<dbReference type="Proteomes" id="UP000597444">
    <property type="component" value="Unassembled WGS sequence"/>
</dbReference>
<dbReference type="GO" id="GO:0018169">
    <property type="term" value="F:ribosomal S6-glutamic acid ligase activity"/>
    <property type="evidence" value="ECO:0007669"/>
    <property type="project" value="TreeGrafter"/>
</dbReference>
<dbReference type="NCBIfam" id="NF038074">
    <property type="entry name" value="fam_STM4014"/>
    <property type="match status" value="1"/>
</dbReference>